<organism evidence="2 3">
    <name type="scientific">Halorubrum vacuolatum</name>
    <name type="common">Natronobacterium vacuolatum</name>
    <dbReference type="NCBI Taxonomy" id="63740"/>
    <lineage>
        <taxon>Archaea</taxon>
        <taxon>Methanobacteriati</taxon>
        <taxon>Methanobacteriota</taxon>
        <taxon>Stenosarchaea group</taxon>
        <taxon>Halobacteria</taxon>
        <taxon>Halobacteriales</taxon>
        <taxon>Haloferacaceae</taxon>
        <taxon>Halorubrum</taxon>
    </lineage>
</organism>
<protein>
    <recommendedName>
        <fullName evidence="4">EVE domain-containing protein</fullName>
    </recommendedName>
</protein>
<dbReference type="SUPFAM" id="SSF88697">
    <property type="entry name" value="PUA domain-like"/>
    <property type="match status" value="1"/>
</dbReference>
<evidence type="ECO:0008006" key="4">
    <source>
        <dbReference type="Google" id="ProtNLM"/>
    </source>
</evidence>
<dbReference type="InterPro" id="IPR015947">
    <property type="entry name" value="PUA-like_sf"/>
</dbReference>
<accession>A0A238XT80</accession>
<name>A0A238XT80_HALVU</name>
<proteinExistence type="predicted"/>
<reference evidence="2 3" key="1">
    <citation type="submission" date="2017-06" db="EMBL/GenBank/DDBJ databases">
        <authorList>
            <person name="Kim H.J."/>
            <person name="Triplett B.A."/>
        </authorList>
    </citation>
    <scope>NUCLEOTIDE SEQUENCE [LARGE SCALE GENOMIC DNA]</scope>
    <source>
        <strain evidence="2 3">DSM 8800</strain>
    </source>
</reference>
<evidence type="ECO:0000256" key="1">
    <source>
        <dbReference type="SAM" id="MobiDB-lite"/>
    </source>
</evidence>
<keyword evidence="3" id="KW-1185">Reference proteome</keyword>
<evidence type="ECO:0000313" key="2">
    <source>
        <dbReference type="EMBL" id="SNR61922.1"/>
    </source>
</evidence>
<dbReference type="AlphaFoldDB" id="A0A238XT80"/>
<feature type="region of interest" description="Disordered" evidence="1">
    <location>
        <begin position="1"/>
        <end position="26"/>
    </location>
</feature>
<sequence length="570" mass="65085">MGSVGSTMQDPAIEVGDPDEDNSEEAERSLHNCFARLIHNVDPVDESALIDAVEDLVAIEFHRVQSGRMSPILHYLAPQVFPVINGRSRKGMALCFDVDVSGQLEDYLDERETYLAVRDEFEFRPHFRDLDWFFNWIYQEDNHWTAAAQHDEKRRYWQAQPGTREHGYPEVLWPRWQEENIISMGSGYGPVSSLDSPDELGEQGRILIDRMSPGDLVVAKAGHSKLLGIGVVEPRGILKPGGYEYRTTEDEWIEFANQGESDTHQDVRHVEWIFTISVDDAIDVSGWDLPKQFDNRTLVAYNCFHELRYKLFDRYGDDVLDDLEIIEQKSNESLSEPDPEPRDVPEHDGPGPEPEPVDTSYYWVNQKRDIELEEEYLRSQDTKWQRDLTVLDPGDVTFHYTDQAIRAVSVVTSDAQKTEMEGGEYYRVDVDTTHLDDPLALDELRNTLDSPEMRQAQERYPLDKNGDVIQAYLCHLTTEAGDYILDQSGIELPNIDQPTATNYFWATANPSIWSVENIDDGGDVFYTAYNDQGNKKRLFDAFTSASPGDRVLFYESTPVKAIVAEASVFG</sequence>
<feature type="compositionally biased region" description="Basic and acidic residues" evidence="1">
    <location>
        <begin position="339"/>
        <end position="350"/>
    </location>
</feature>
<gene>
    <name evidence="2" type="ORF">SAMN06264855_12243</name>
</gene>
<evidence type="ECO:0000313" key="3">
    <source>
        <dbReference type="Proteomes" id="UP000198397"/>
    </source>
</evidence>
<dbReference type="Proteomes" id="UP000198397">
    <property type="component" value="Unassembled WGS sequence"/>
</dbReference>
<feature type="region of interest" description="Disordered" evidence="1">
    <location>
        <begin position="329"/>
        <end position="359"/>
    </location>
</feature>
<dbReference type="EMBL" id="FZNQ01000022">
    <property type="protein sequence ID" value="SNR61922.1"/>
    <property type="molecule type" value="Genomic_DNA"/>
</dbReference>